<dbReference type="GeneID" id="6343191"/>
<dbReference type="KEGG" id="ptrr:6343191"/>
<dbReference type="Pfam" id="PF06985">
    <property type="entry name" value="HET"/>
    <property type="match status" value="1"/>
</dbReference>
<dbReference type="Pfam" id="PF13424">
    <property type="entry name" value="TPR_12"/>
    <property type="match status" value="3"/>
</dbReference>
<dbReference type="RefSeq" id="XP_001935281.2">
    <property type="nucleotide sequence ID" value="XM_001935246.2"/>
</dbReference>
<evidence type="ECO:0000313" key="3">
    <source>
        <dbReference type="Proteomes" id="UP000245464"/>
    </source>
</evidence>
<dbReference type="InterPro" id="IPR010730">
    <property type="entry name" value="HET"/>
</dbReference>
<dbReference type="Gene3D" id="3.40.50.300">
    <property type="entry name" value="P-loop containing nucleotide triphosphate hydrolases"/>
    <property type="match status" value="1"/>
</dbReference>
<evidence type="ECO:0000259" key="1">
    <source>
        <dbReference type="Pfam" id="PF06985"/>
    </source>
</evidence>
<dbReference type="PANTHER" id="PTHR46082">
    <property type="entry name" value="ATP/GTP-BINDING PROTEIN-RELATED"/>
    <property type="match status" value="1"/>
</dbReference>
<dbReference type="SUPFAM" id="SSF52540">
    <property type="entry name" value="P-loop containing nucleoside triphosphate hydrolases"/>
    <property type="match status" value="1"/>
</dbReference>
<dbReference type="InterPro" id="IPR027417">
    <property type="entry name" value="P-loop_NTPase"/>
</dbReference>
<comment type="caution">
    <text evidence="2">The sequence shown here is derived from an EMBL/GenBank/DDBJ whole genome shotgun (WGS) entry which is preliminary data.</text>
</comment>
<proteinExistence type="predicted"/>
<protein>
    <submittedName>
        <fullName evidence="2">HET multi-domain protein</fullName>
    </submittedName>
</protein>
<sequence>MRLLKSLPAGGGFELTSFGDDLAPPYAILSHTWTDGQEVTYNELLAGTGADKRGYAKIRFCGERAAADGLEYFWVDTCCIDKSKSDELSTAINSMFRWYQRAVKCYVYLTDVLVPDEVTNAEAFRISWQQAFQCSRWFTRGWTLQELLAPASVEFFSQDRKRLGNRISLEQEIHSITGISIDALRGQRLTEFSIEERMSWAAKRTTTVKEDRVYCLLGIFGVFLPLIYGEGEEYAALRLKDEIQKRQQGRENVDVQDLSVSVSLPFPRNELFVGRDSELQSIERALLSPNTHRRITIYGLGGCGKSALSLEFAYRALAGHAKRLVFWVPAMSQESFKLAYREIGVRLRIPGISDDNADVKRLVKETLSLANVGDWLMIVDNADDSQVLVGVDNESHESARLIDYIPHSNKGAILFTTRSRKAATDLTQSDILELNDIGNAEARQLLARRTTRQALLNDEAAVDVLLETFAGLPLAIVQAAAFMNQNDTSVSEYVSLLQHAGTKAELFSEHFEDPSRYHSMDSTIAKTWHISFEQIRRQDPLAVEYLSFIACIDRINIPQSLLLPGGSVVQQTKALGTLTGYAFIAERQQTVPGSSKERLFDMHRLVHMALIWWLEGHGERADWAGTAAARAEELVPYGGHEGKEVWGAYLPHVTYVAGLVDVVDGAVSASLLERLGRCQESLGQYPSAETSHRKASSLGKEVLGREHPDTLTSMSNLAGVLGRQGKYKEAEVMNRQMLALSETVLGREHPDTLTSMSNLAGVLDRQGKYEEAEAMNRQTLALSETVLGREHPETLTSMSNLALVLGRQGKYEEAEAMNRQTLALKETVLGREHPSTLTSMSNLAGVLDRQGKYEEAEAMNRQTLALKETVLGREHPFALTRMSNLAGMLGRQGKYEEAEAMNRQMLALKETVLGREHPDTLTSMSNLAGVLDRQGKYEEAEAMNRQTLALSETVLGREHPETLTSMSNLALVLGRQGKYKEAEAMNRQTLALKETVLGREHPDTLTSVYCLAHLLAEQHRVEESLRLYQRASTGYDTVLGNDHPITLACHQHYANLCASQEQQ</sequence>
<dbReference type="Gene3D" id="1.25.40.10">
    <property type="entry name" value="Tetratricopeptide repeat domain"/>
    <property type="match status" value="3"/>
</dbReference>
<organism evidence="2 3">
    <name type="scientific">Pyrenophora tritici-repentis</name>
    <dbReference type="NCBI Taxonomy" id="45151"/>
    <lineage>
        <taxon>Eukaryota</taxon>
        <taxon>Fungi</taxon>
        <taxon>Dikarya</taxon>
        <taxon>Ascomycota</taxon>
        <taxon>Pezizomycotina</taxon>
        <taxon>Dothideomycetes</taxon>
        <taxon>Pleosporomycetidae</taxon>
        <taxon>Pleosporales</taxon>
        <taxon>Pleosporineae</taxon>
        <taxon>Pleosporaceae</taxon>
        <taxon>Pyrenophora</taxon>
    </lineage>
</organism>
<dbReference type="PRINTS" id="PR00381">
    <property type="entry name" value="KINESINLIGHT"/>
</dbReference>
<dbReference type="NCBIfam" id="NF040586">
    <property type="entry name" value="FxSxx_TPR"/>
    <property type="match status" value="1"/>
</dbReference>
<dbReference type="InterPro" id="IPR011990">
    <property type="entry name" value="TPR-like_helical_dom_sf"/>
</dbReference>
<dbReference type="AlphaFoldDB" id="A0A2W1G4U6"/>
<dbReference type="SUPFAM" id="SSF48452">
    <property type="entry name" value="TPR-like"/>
    <property type="match status" value="4"/>
</dbReference>
<dbReference type="PANTHER" id="PTHR46082:SF6">
    <property type="entry name" value="AAA+ ATPASE DOMAIN-CONTAINING PROTEIN-RELATED"/>
    <property type="match status" value="1"/>
</dbReference>
<dbReference type="Pfam" id="PF13374">
    <property type="entry name" value="TPR_10"/>
    <property type="match status" value="3"/>
</dbReference>
<evidence type="ECO:0000313" key="2">
    <source>
        <dbReference type="EMBL" id="KAF7569521.1"/>
    </source>
</evidence>
<dbReference type="GO" id="GO:0043531">
    <property type="term" value="F:ADP binding"/>
    <property type="evidence" value="ECO:0007669"/>
    <property type="project" value="InterPro"/>
</dbReference>
<feature type="domain" description="Heterokaryon incompatibility" evidence="1">
    <location>
        <begin position="26"/>
        <end position="111"/>
    </location>
</feature>
<dbReference type="Proteomes" id="UP000245464">
    <property type="component" value="Chromosome 6"/>
</dbReference>
<accession>A0A2W1G4U6</accession>
<reference evidence="2 3" key="1">
    <citation type="journal article" date="2018" name="BMC Genomics">
        <title>Comparative genomics of the wheat fungal pathogen Pyrenophora tritici-repentis reveals chromosomal variations and genome plasticity.</title>
        <authorList>
            <person name="Moolhuijzen P."/>
            <person name="See P.T."/>
            <person name="Hane J.K."/>
            <person name="Shi G."/>
            <person name="Liu Z."/>
            <person name="Oliver R.P."/>
            <person name="Moffat C.S."/>
        </authorList>
    </citation>
    <scope>NUCLEOTIDE SEQUENCE [LARGE SCALE GENOMIC DNA]</scope>
    <source>
        <strain evidence="2">M4</strain>
    </source>
</reference>
<name>A0A2W1G4U6_9PLEO</name>
<dbReference type="InterPro" id="IPR019734">
    <property type="entry name" value="TPR_rpt"/>
</dbReference>
<dbReference type="EMBL" id="NQIK02000006">
    <property type="protein sequence ID" value="KAF7569521.1"/>
    <property type="molecule type" value="Genomic_DNA"/>
</dbReference>
<gene>
    <name evidence="2" type="ORF">PtrM4_119360</name>
</gene>
<dbReference type="SMART" id="SM00028">
    <property type="entry name" value="TPR"/>
    <property type="match status" value="6"/>
</dbReference>
<dbReference type="InterPro" id="IPR053137">
    <property type="entry name" value="NLR-like"/>
</dbReference>